<dbReference type="AlphaFoldDB" id="A0AA36MIZ2"/>
<feature type="compositionally biased region" description="Basic and acidic residues" evidence="1">
    <location>
        <begin position="668"/>
        <end position="678"/>
    </location>
</feature>
<keyword evidence="4" id="KW-1185">Reference proteome</keyword>
<reference evidence="3" key="1">
    <citation type="submission" date="2023-08" db="EMBL/GenBank/DDBJ databases">
        <authorList>
            <person name="Chen Y."/>
            <person name="Shah S."/>
            <person name="Dougan E. K."/>
            <person name="Thang M."/>
            <person name="Chan C."/>
        </authorList>
    </citation>
    <scope>NUCLEOTIDE SEQUENCE</scope>
</reference>
<protein>
    <submittedName>
        <fullName evidence="3">Uncharacterized protein</fullName>
    </submittedName>
</protein>
<feature type="signal peptide" evidence="2">
    <location>
        <begin position="1"/>
        <end position="18"/>
    </location>
</feature>
<feature type="chain" id="PRO_5041403188" evidence="2">
    <location>
        <begin position="19"/>
        <end position="784"/>
    </location>
</feature>
<evidence type="ECO:0000313" key="3">
    <source>
        <dbReference type="EMBL" id="CAJ1373411.1"/>
    </source>
</evidence>
<evidence type="ECO:0000256" key="1">
    <source>
        <dbReference type="SAM" id="MobiDB-lite"/>
    </source>
</evidence>
<evidence type="ECO:0000313" key="4">
    <source>
        <dbReference type="Proteomes" id="UP001178507"/>
    </source>
</evidence>
<sequence>MARAGWLVALPLASCAQGQVQAPWYFDCSNNPEWSRFRRRFAEFRKLFEAPDRDEAKVIEEVQQVLAEANDLGRRYEPTFVQYASDWSVFHLCNPDRLSLVPEDLQTDFCFYGFATVQWLGLFGHSHFSNVPGMSEWAHNAWGFLNDASKFNAMHFLESSGWTVKMVEMAKSLSNAFMANSQYRVSRDAALPAALSQPGLIVRKKPDHTRLPQVRRLKAVAISYHTALIREPLTFWQHMLTHLFEVEPTLHILDATAKTAEDVARLHNHCRFIGGAWCAADERLLQLNELFQEVLLDCHTGDHKARHHFLRSAQEYHDRFLRLMGNDQQLRSADFFMCGEPVLFCRLLSYFGQPVIGYISTPISVYVRSEDRAEWYQQFYEMALDDRHIFAATTPIFAEWVAYATGIDLPVIRPICSYTEVSYWPRRQRELLLLRSVSLFWDTECVLNYFAKAVAGDEEPYTFKESTGLTEEERKGYGAFAEFLGAVIYPYSPSQFWFYELYSMAVPIFMPSRETMPLYVSQDYSVCPDFEGHRVGHAPQRVHPHSPFDTDDWAAMTYWTSFTDYLTMPHVIHFESVPNLITKISGHDLREVSRAMRREHMKHLGLATSFWTEALERVSRLRGMEPTKGATAQAAGDVPLRDELRDLSTRQPSGGSAWRPDGPPRLANDGDTRQDHPHQYHFDASTAQSGSHWWVKLRRVATDPEVKLWSRDCCSESYGRRLWLLLGNSSQLSQAQECAELEVGDDQEISSICRGSGEYLFVEARPSAGEAVLMLPEVRVLSRD</sequence>
<dbReference type="Gene3D" id="2.60.120.260">
    <property type="entry name" value="Galactose-binding domain-like"/>
    <property type="match status" value="1"/>
</dbReference>
<accession>A0AA36MIZ2</accession>
<proteinExistence type="predicted"/>
<organism evidence="3 4">
    <name type="scientific">Effrenium voratum</name>
    <dbReference type="NCBI Taxonomy" id="2562239"/>
    <lineage>
        <taxon>Eukaryota</taxon>
        <taxon>Sar</taxon>
        <taxon>Alveolata</taxon>
        <taxon>Dinophyceae</taxon>
        <taxon>Suessiales</taxon>
        <taxon>Symbiodiniaceae</taxon>
        <taxon>Effrenium</taxon>
    </lineage>
</organism>
<feature type="region of interest" description="Disordered" evidence="1">
    <location>
        <begin position="647"/>
        <end position="678"/>
    </location>
</feature>
<gene>
    <name evidence="3" type="ORF">EVOR1521_LOCUS3234</name>
</gene>
<evidence type="ECO:0000256" key="2">
    <source>
        <dbReference type="SAM" id="SignalP"/>
    </source>
</evidence>
<comment type="caution">
    <text evidence="3">The sequence shown here is derived from an EMBL/GenBank/DDBJ whole genome shotgun (WGS) entry which is preliminary data.</text>
</comment>
<keyword evidence="2" id="KW-0732">Signal</keyword>
<dbReference type="EMBL" id="CAUJNA010000193">
    <property type="protein sequence ID" value="CAJ1373411.1"/>
    <property type="molecule type" value="Genomic_DNA"/>
</dbReference>
<name>A0AA36MIZ2_9DINO</name>
<dbReference type="Proteomes" id="UP001178507">
    <property type="component" value="Unassembled WGS sequence"/>
</dbReference>